<feature type="signal peptide" evidence="1">
    <location>
        <begin position="1"/>
        <end position="17"/>
    </location>
</feature>
<evidence type="ECO:0000313" key="2">
    <source>
        <dbReference type="EMBL" id="GMI15583.1"/>
    </source>
</evidence>
<proteinExistence type="predicted"/>
<dbReference type="EMBL" id="BRXW01000234">
    <property type="protein sequence ID" value="GMI15583.1"/>
    <property type="molecule type" value="Genomic_DNA"/>
</dbReference>
<accession>A0A9W7FNV2</accession>
<sequence>MMRLLAILSVLLLTVNSYSLLPNAVTTTTTTKPPKNMRTKSTARRQSFAGLLLPLVPLLTPSFAFAAEPNADSIKALQSGISDLYSDKVVQSIPQLEAALTDSNWSPLEKGSILRLLGDANAALSEHSKSFKCYSCAVESLGSLQVSELSDDDLSSYNSELSSSLIGKSRSFYGFGASGVVTADVSKLCDELKKGIELSCTSAYEDDLLLCGATKNPYLVWELGRVNRDAKNYSKSKYYFDLASKIFKSQGDDYRSFVCKVDRDLMNIELTGESSTNFVIEPGVKELKSREIVYVLSVLKGDKRGVENALDFEGGVVESQKRGWTIDDSIEMLKGGRSAWVKDVGVGIKGKVFSS</sequence>
<feature type="chain" id="PRO_5040841917" evidence="1">
    <location>
        <begin position="18"/>
        <end position="355"/>
    </location>
</feature>
<evidence type="ECO:0000313" key="3">
    <source>
        <dbReference type="Proteomes" id="UP001165122"/>
    </source>
</evidence>
<comment type="caution">
    <text evidence="2">The sequence shown here is derived from an EMBL/GenBank/DDBJ whole genome shotgun (WGS) entry which is preliminary data.</text>
</comment>
<dbReference type="OrthoDB" id="10449452at2759"/>
<dbReference type="AlphaFoldDB" id="A0A9W7FNV2"/>
<dbReference type="Proteomes" id="UP001165122">
    <property type="component" value="Unassembled WGS sequence"/>
</dbReference>
<organism evidence="2 3">
    <name type="scientific">Triparma laevis f. longispina</name>
    <dbReference type="NCBI Taxonomy" id="1714387"/>
    <lineage>
        <taxon>Eukaryota</taxon>
        <taxon>Sar</taxon>
        <taxon>Stramenopiles</taxon>
        <taxon>Ochrophyta</taxon>
        <taxon>Bolidophyceae</taxon>
        <taxon>Parmales</taxon>
        <taxon>Triparmaceae</taxon>
        <taxon>Triparma</taxon>
    </lineage>
</organism>
<reference evidence="3" key="1">
    <citation type="journal article" date="2023" name="Commun. Biol.">
        <title>Genome analysis of Parmales, the sister group of diatoms, reveals the evolutionary specialization of diatoms from phago-mixotrophs to photoautotrophs.</title>
        <authorList>
            <person name="Ban H."/>
            <person name="Sato S."/>
            <person name="Yoshikawa S."/>
            <person name="Yamada K."/>
            <person name="Nakamura Y."/>
            <person name="Ichinomiya M."/>
            <person name="Sato N."/>
            <person name="Blanc-Mathieu R."/>
            <person name="Endo H."/>
            <person name="Kuwata A."/>
            <person name="Ogata H."/>
        </authorList>
    </citation>
    <scope>NUCLEOTIDE SEQUENCE [LARGE SCALE GENOMIC DNA]</scope>
    <source>
        <strain evidence="3">NIES 3700</strain>
    </source>
</reference>
<keyword evidence="3" id="KW-1185">Reference proteome</keyword>
<name>A0A9W7FNV2_9STRA</name>
<evidence type="ECO:0000256" key="1">
    <source>
        <dbReference type="SAM" id="SignalP"/>
    </source>
</evidence>
<protein>
    <submittedName>
        <fullName evidence="2">Uncharacterized protein</fullName>
    </submittedName>
</protein>
<gene>
    <name evidence="2" type="ORF">TrLO_g14944</name>
</gene>
<keyword evidence="1" id="KW-0732">Signal</keyword>